<feature type="compositionally biased region" description="Basic and acidic residues" evidence="1">
    <location>
        <begin position="1"/>
        <end position="12"/>
    </location>
</feature>
<organism evidence="2 3">
    <name type="scientific">Adiantum capillus-veneris</name>
    <name type="common">Maidenhair fern</name>
    <dbReference type="NCBI Taxonomy" id="13818"/>
    <lineage>
        <taxon>Eukaryota</taxon>
        <taxon>Viridiplantae</taxon>
        <taxon>Streptophyta</taxon>
        <taxon>Embryophyta</taxon>
        <taxon>Tracheophyta</taxon>
        <taxon>Polypodiopsida</taxon>
        <taxon>Polypodiidae</taxon>
        <taxon>Polypodiales</taxon>
        <taxon>Pteridineae</taxon>
        <taxon>Pteridaceae</taxon>
        <taxon>Vittarioideae</taxon>
        <taxon>Adiantum</taxon>
    </lineage>
</organism>
<proteinExistence type="predicted"/>
<comment type="caution">
    <text evidence="2">The sequence shown here is derived from an EMBL/GenBank/DDBJ whole genome shotgun (WGS) entry which is preliminary data.</text>
</comment>
<accession>A0A9D4Z8X2</accession>
<name>A0A9D4Z8X2_ADICA</name>
<keyword evidence="3" id="KW-1185">Reference proteome</keyword>
<reference evidence="2" key="1">
    <citation type="submission" date="2021-01" db="EMBL/GenBank/DDBJ databases">
        <title>Adiantum capillus-veneris genome.</title>
        <authorList>
            <person name="Fang Y."/>
            <person name="Liao Q."/>
        </authorList>
    </citation>
    <scope>NUCLEOTIDE SEQUENCE</scope>
    <source>
        <strain evidence="2">H3</strain>
        <tissue evidence="2">Leaf</tissue>
    </source>
</reference>
<gene>
    <name evidence="2" type="ORF">GOP47_0020671</name>
</gene>
<dbReference type="OrthoDB" id="415358at2759"/>
<evidence type="ECO:0000313" key="2">
    <source>
        <dbReference type="EMBL" id="KAI5064001.1"/>
    </source>
</evidence>
<evidence type="ECO:0000256" key="1">
    <source>
        <dbReference type="SAM" id="MobiDB-lite"/>
    </source>
</evidence>
<feature type="compositionally biased region" description="Polar residues" evidence="1">
    <location>
        <begin position="35"/>
        <end position="45"/>
    </location>
</feature>
<feature type="region of interest" description="Disordered" evidence="1">
    <location>
        <begin position="1"/>
        <end position="45"/>
    </location>
</feature>
<dbReference type="AlphaFoldDB" id="A0A9D4Z8X2"/>
<dbReference type="EMBL" id="JABFUD020000020">
    <property type="protein sequence ID" value="KAI5064001.1"/>
    <property type="molecule type" value="Genomic_DNA"/>
</dbReference>
<protein>
    <submittedName>
        <fullName evidence="2">Uncharacterized protein</fullName>
    </submittedName>
</protein>
<sequence>MEDAKKDDEESAKVACVSNSPSSGEQVRNARDATPTASDNIIATSNGKGDINIGLHLLSAVNTLRESGPSLVYAETHLPWATEALRS</sequence>
<dbReference type="Proteomes" id="UP000886520">
    <property type="component" value="Chromosome 20"/>
</dbReference>
<feature type="compositionally biased region" description="Polar residues" evidence="1">
    <location>
        <begin position="17"/>
        <end position="26"/>
    </location>
</feature>
<evidence type="ECO:0000313" key="3">
    <source>
        <dbReference type="Proteomes" id="UP000886520"/>
    </source>
</evidence>